<comment type="caution">
    <text evidence="1">The sequence shown here is derived from an EMBL/GenBank/DDBJ whole genome shotgun (WGS) entry which is preliminary data.</text>
</comment>
<dbReference type="EMBL" id="CAKJVE010000001">
    <property type="protein sequence ID" value="CAG9701965.1"/>
    <property type="molecule type" value="Genomic_DNA"/>
</dbReference>
<gene>
    <name evidence="2" type="ORF">CNEO2_440013</name>
    <name evidence="1" type="ORF">CNEO_10429</name>
</gene>
<dbReference type="EMBL" id="CAMTCP010000242">
    <property type="protein sequence ID" value="CAI3629132.1"/>
    <property type="molecule type" value="Genomic_DNA"/>
</dbReference>
<dbReference type="SUPFAM" id="SSF47413">
    <property type="entry name" value="lambda repressor-like DNA-binding domains"/>
    <property type="match status" value="1"/>
</dbReference>
<protein>
    <submittedName>
        <fullName evidence="1">Uncharacterized protein</fullName>
    </submittedName>
</protein>
<dbReference type="Proteomes" id="UP000789738">
    <property type="component" value="Unassembled WGS sequence"/>
</dbReference>
<reference evidence="2" key="2">
    <citation type="submission" date="2022-10" db="EMBL/GenBank/DDBJ databases">
        <authorList>
            <person name="Aires J."/>
            <person name="Mesa V."/>
        </authorList>
    </citation>
    <scope>NUCLEOTIDE SEQUENCE</scope>
    <source>
        <strain evidence="2">Clostridium neonatale JD116</strain>
    </source>
</reference>
<evidence type="ECO:0000313" key="2">
    <source>
        <dbReference type="EMBL" id="CAI3629132.1"/>
    </source>
</evidence>
<evidence type="ECO:0000313" key="3">
    <source>
        <dbReference type="Proteomes" id="UP000789738"/>
    </source>
</evidence>
<evidence type="ECO:0000313" key="1">
    <source>
        <dbReference type="EMBL" id="CAG9701965.1"/>
    </source>
</evidence>
<dbReference type="GO" id="GO:0003677">
    <property type="term" value="F:DNA binding"/>
    <property type="evidence" value="ECO:0007669"/>
    <property type="project" value="InterPro"/>
</dbReference>
<accession>A0AA86MH94</accession>
<dbReference type="InterPro" id="IPR010982">
    <property type="entry name" value="Lambda_DNA-bd_dom_sf"/>
</dbReference>
<organism evidence="1 3">
    <name type="scientific">Clostridium neonatale</name>
    <dbReference type="NCBI Taxonomy" id="137838"/>
    <lineage>
        <taxon>Bacteria</taxon>
        <taxon>Bacillati</taxon>
        <taxon>Bacillota</taxon>
        <taxon>Clostridia</taxon>
        <taxon>Eubacteriales</taxon>
        <taxon>Clostridiaceae</taxon>
        <taxon>Clostridium</taxon>
    </lineage>
</organism>
<dbReference type="RefSeq" id="WP_210887894.1">
    <property type="nucleotide sequence ID" value="NZ_CAKJVE010000001.1"/>
</dbReference>
<sequence>MLILRKNLSIEDYIYLFNIYSDIHKNLDNLYKERENIAITLATLKAYNLIPDESNEKYLSLKTRLNEISHELQIIDEISCITSIENLRYFIGNIQEKENISFEEMSIKAGCEPKTLYNLVSNTYSISENELNKIINYYGMNAILPSWKRRYVSDYCNV</sequence>
<dbReference type="AlphaFoldDB" id="A0AA86MH94"/>
<reference evidence="1" key="1">
    <citation type="submission" date="2021-10" db="EMBL/GenBank/DDBJ databases">
        <authorList>
            <person name="Mesa V."/>
        </authorList>
    </citation>
    <scope>NUCLEOTIDE SEQUENCE</scope>
    <source>
        <strain evidence="1">CC3_PB</strain>
    </source>
</reference>
<dbReference type="Proteomes" id="UP001189143">
    <property type="component" value="Unassembled WGS sequence"/>
</dbReference>
<name>A0AA86MH94_9CLOT</name>
<proteinExistence type="predicted"/>